<feature type="region of interest" description="Disordered" evidence="1">
    <location>
        <begin position="173"/>
        <end position="193"/>
    </location>
</feature>
<dbReference type="InterPro" id="IPR053827">
    <property type="entry name" value="Gp10_C"/>
</dbReference>
<reference evidence="4" key="1">
    <citation type="submission" date="2016-10" db="EMBL/GenBank/DDBJ databases">
        <authorList>
            <person name="Varghese N."/>
            <person name="Submissions S."/>
        </authorList>
    </citation>
    <scope>NUCLEOTIDE SEQUENCE [LARGE SCALE GENOMIC DNA]</scope>
    <source>
        <strain evidence="4">8N4</strain>
    </source>
</reference>
<dbReference type="GO" id="GO:0005198">
    <property type="term" value="F:structural molecule activity"/>
    <property type="evidence" value="ECO:0007669"/>
    <property type="project" value="InterPro"/>
</dbReference>
<feature type="region of interest" description="Disordered" evidence="1">
    <location>
        <begin position="112"/>
        <end position="138"/>
    </location>
</feature>
<organism evidence="3 4">
    <name type="scientific">Rosenbergiella nectarea</name>
    <dbReference type="NCBI Taxonomy" id="988801"/>
    <lineage>
        <taxon>Bacteria</taxon>
        <taxon>Pseudomonadati</taxon>
        <taxon>Pseudomonadota</taxon>
        <taxon>Gammaproteobacteria</taxon>
        <taxon>Enterobacterales</taxon>
        <taxon>Erwiniaceae</taxon>
        <taxon>Rosenbergiella</taxon>
    </lineage>
</organism>
<dbReference type="OrthoDB" id="9810174at2"/>
<dbReference type="RefSeq" id="WP_092674877.1">
    <property type="nucleotide sequence ID" value="NZ_FOGC01000005.1"/>
</dbReference>
<feature type="compositionally biased region" description="Low complexity" evidence="1">
    <location>
        <begin position="178"/>
        <end position="189"/>
    </location>
</feature>
<protein>
    <recommendedName>
        <fullName evidence="2">Baseplate structural protein Gp10 C-terminal domain-containing protein</fullName>
    </recommendedName>
</protein>
<evidence type="ECO:0000313" key="3">
    <source>
        <dbReference type="EMBL" id="SEQ64836.1"/>
    </source>
</evidence>
<gene>
    <name evidence="3" type="ORF">SAMN05216522_10527</name>
</gene>
<sequence length="214" mass="23049">MADITLKYLTELTAATSVDANDLIHINQGGNDRSVTASVLRAFMINAIYPVGVTLFFATNQNPNNLFPNTRWQRINGYGRTIRLANEAMSDVLETGGSDSVTLSVDNIPSHSHGFSGNTSSYDHGTRTTSTNGNHNHGIEHRVNNYANSTGGNDVMKTGGGTTFYTKDSGEHSHTVQIGSHSHSFSGTTGSTGGGQSFITKNEYINLIAWYRVS</sequence>
<dbReference type="EMBL" id="FOGC01000005">
    <property type="protein sequence ID" value="SEQ64836.1"/>
    <property type="molecule type" value="Genomic_DNA"/>
</dbReference>
<accession>A0A1H9HRC9</accession>
<dbReference type="STRING" id="988801.SAMN05216522_10527"/>
<feature type="domain" description="Baseplate structural protein Gp10 C-terminal" evidence="2">
    <location>
        <begin position="44"/>
        <end position="213"/>
    </location>
</feature>
<evidence type="ECO:0000256" key="1">
    <source>
        <dbReference type="SAM" id="MobiDB-lite"/>
    </source>
</evidence>
<evidence type="ECO:0000313" key="4">
    <source>
        <dbReference type="Proteomes" id="UP000242515"/>
    </source>
</evidence>
<dbReference type="AlphaFoldDB" id="A0A1H9HRC9"/>
<evidence type="ECO:0000259" key="2">
    <source>
        <dbReference type="Pfam" id="PF21939"/>
    </source>
</evidence>
<proteinExistence type="predicted"/>
<dbReference type="Pfam" id="PF21939">
    <property type="entry name" value="Gp10_C"/>
    <property type="match status" value="1"/>
</dbReference>
<dbReference type="Proteomes" id="UP000242515">
    <property type="component" value="Unassembled WGS sequence"/>
</dbReference>
<name>A0A1H9HRC9_9GAMM</name>
<feature type="compositionally biased region" description="Polar residues" evidence="1">
    <location>
        <begin position="112"/>
        <end position="135"/>
    </location>
</feature>
<keyword evidence="4" id="KW-1185">Reference proteome</keyword>